<organism evidence="5 6">
    <name type="scientific">Mikania micrantha</name>
    <name type="common">bitter vine</name>
    <dbReference type="NCBI Taxonomy" id="192012"/>
    <lineage>
        <taxon>Eukaryota</taxon>
        <taxon>Viridiplantae</taxon>
        <taxon>Streptophyta</taxon>
        <taxon>Embryophyta</taxon>
        <taxon>Tracheophyta</taxon>
        <taxon>Spermatophyta</taxon>
        <taxon>Magnoliopsida</taxon>
        <taxon>eudicotyledons</taxon>
        <taxon>Gunneridae</taxon>
        <taxon>Pentapetalae</taxon>
        <taxon>asterids</taxon>
        <taxon>campanulids</taxon>
        <taxon>Asterales</taxon>
        <taxon>Asteraceae</taxon>
        <taxon>Asteroideae</taxon>
        <taxon>Heliantheae alliance</taxon>
        <taxon>Eupatorieae</taxon>
        <taxon>Mikania</taxon>
    </lineage>
</organism>
<evidence type="ECO:0000256" key="3">
    <source>
        <dbReference type="SAM" id="Phobius"/>
    </source>
</evidence>
<feature type="compositionally biased region" description="Low complexity" evidence="2">
    <location>
        <begin position="36"/>
        <end position="48"/>
    </location>
</feature>
<accession>A0A5N6Q5H6</accession>
<keyword evidence="6" id="KW-1185">Reference proteome</keyword>
<keyword evidence="1" id="KW-0862">Zinc</keyword>
<feature type="domain" description="RING-type" evidence="4">
    <location>
        <begin position="149"/>
        <end position="191"/>
    </location>
</feature>
<dbReference type="Pfam" id="PF13639">
    <property type="entry name" value="zf-RING_2"/>
    <property type="match status" value="1"/>
</dbReference>
<keyword evidence="3" id="KW-0472">Membrane</keyword>
<dbReference type="PANTHER" id="PTHR46719">
    <property type="entry name" value="TRANSCRIPTION FACTOR C2H2 FAMILY-RELATED"/>
    <property type="match status" value="1"/>
</dbReference>
<dbReference type="OrthoDB" id="8062037at2759"/>
<name>A0A5N6Q5H6_9ASTR</name>
<dbReference type="GO" id="GO:0008270">
    <property type="term" value="F:zinc ion binding"/>
    <property type="evidence" value="ECO:0007669"/>
    <property type="project" value="UniProtKB-KW"/>
</dbReference>
<evidence type="ECO:0000256" key="1">
    <source>
        <dbReference type="PROSITE-ProRule" id="PRU00175"/>
    </source>
</evidence>
<protein>
    <recommendedName>
        <fullName evidence="4">RING-type domain-containing protein</fullName>
    </recommendedName>
</protein>
<evidence type="ECO:0000256" key="2">
    <source>
        <dbReference type="SAM" id="MobiDB-lite"/>
    </source>
</evidence>
<feature type="transmembrane region" description="Helical" evidence="3">
    <location>
        <begin position="62"/>
        <end position="84"/>
    </location>
</feature>
<dbReference type="SMART" id="SM00184">
    <property type="entry name" value="RING"/>
    <property type="match status" value="1"/>
</dbReference>
<evidence type="ECO:0000259" key="4">
    <source>
        <dbReference type="PROSITE" id="PS50089"/>
    </source>
</evidence>
<dbReference type="InterPro" id="IPR001841">
    <property type="entry name" value="Znf_RING"/>
</dbReference>
<comment type="caution">
    <text evidence="5">The sequence shown here is derived from an EMBL/GenBank/DDBJ whole genome shotgun (WGS) entry which is preliminary data.</text>
</comment>
<keyword evidence="1" id="KW-0863">Zinc-finger</keyword>
<dbReference type="SUPFAM" id="SSF57850">
    <property type="entry name" value="RING/U-box"/>
    <property type="match status" value="1"/>
</dbReference>
<evidence type="ECO:0000313" key="5">
    <source>
        <dbReference type="EMBL" id="KAD7479915.1"/>
    </source>
</evidence>
<keyword evidence="1" id="KW-0479">Metal-binding</keyword>
<dbReference type="AlphaFoldDB" id="A0A5N6Q5H6"/>
<dbReference type="InterPro" id="IPR045899">
    <property type="entry name" value="ATL71-like"/>
</dbReference>
<dbReference type="Proteomes" id="UP000326396">
    <property type="component" value="Linkage Group LG1"/>
</dbReference>
<reference evidence="5 6" key="1">
    <citation type="submission" date="2019-05" db="EMBL/GenBank/DDBJ databases">
        <title>Mikania micrantha, genome provides insights into the molecular mechanism of rapid growth.</title>
        <authorList>
            <person name="Liu B."/>
        </authorList>
    </citation>
    <scope>NUCLEOTIDE SEQUENCE [LARGE SCALE GENOMIC DNA]</scope>
    <source>
        <strain evidence="5">NLD-2019</strain>
        <tissue evidence="5">Leaf</tissue>
    </source>
</reference>
<dbReference type="InterPro" id="IPR013083">
    <property type="entry name" value="Znf_RING/FYVE/PHD"/>
</dbReference>
<dbReference type="Gene3D" id="3.30.40.10">
    <property type="entry name" value="Zinc/RING finger domain, C3HC4 (zinc finger)"/>
    <property type="match status" value="1"/>
</dbReference>
<evidence type="ECO:0000313" key="6">
    <source>
        <dbReference type="Proteomes" id="UP000326396"/>
    </source>
</evidence>
<sequence>MGGRSVVMEDWRVGVTAATTRNDERTTSPSSPSPPNMNTTINAGDPDYTTADTGDAGATVPYGLGFFFVIIFILITLCYGSYIYKNGGRRSRPQPPPPLTTTNHQHIIRISQGLDDEVIATFQTFVYSEAMIMPQKGDTPTCDANNSGCTICLADYKPTDVVRLLPECGHLFHVSCIDPWLKLHPTCPVCRNSPLHTV</sequence>
<keyword evidence="3" id="KW-1133">Transmembrane helix</keyword>
<feature type="region of interest" description="Disordered" evidence="2">
    <location>
        <begin position="1"/>
        <end position="48"/>
    </location>
</feature>
<proteinExistence type="predicted"/>
<dbReference type="EMBL" id="SZYD01000001">
    <property type="protein sequence ID" value="KAD7479915.1"/>
    <property type="molecule type" value="Genomic_DNA"/>
</dbReference>
<dbReference type="PROSITE" id="PS50089">
    <property type="entry name" value="ZF_RING_2"/>
    <property type="match status" value="1"/>
</dbReference>
<gene>
    <name evidence="5" type="ORF">E3N88_03051</name>
</gene>
<dbReference type="CDD" id="cd16454">
    <property type="entry name" value="RING-H2_PA-TM-RING"/>
    <property type="match status" value="1"/>
</dbReference>
<keyword evidence="3" id="KW-0812">Transmembrane</keyword>
<dbReference type="PANTHER" id="PTHR46719:SF24">
    <property type="entry name" value="ZINC FINGER, RING_FYVE_PHD-TYPE-RELATED"/>
    <property type="match status" value="1"/>
</dbReference>